<dbReference type="GO" id="GO:0006270">
    <property type="term" value="P:DNA replication initiation"/>
    <property type="evidence" value="ECO:0007669"/>
    <property type="project" value="TreeGrafter"/>
</dbReference>
<dbReference type="InterPro" id="IPR006935">
    <property type="entry name" value="Helicase/UvrB_N"/>
</dbReference>
<keyword evidence="1" id="KW-0547">Nucleotide-binding</keyword>
<dbReference type="InterPro" id="IPR014001">
    <property type="entry name" value="Helicase_ATP-bd"/>
</dbReference>
<feature type="domain" description="Helicase ATP-binding" evidence="4">
    <location>
        <begin position="70"/>
        <end position="220"/>
    </location>
</feature>
<reference evidence="6 7" key="1">
    <citation type="journal article" date="2015" name="Genome Announc.">
        <title>Expanding the biotechnology potential of lactobacilli through comparative genomics of 213 strains and associated genera.</title>
        <authorList>
            <person name="Sun Z."/>
            <person name="Harris H.M."/>
            <person name="McCann A."/>
            <person name="Guo C."/>
            <person name="Argimon S."/>
            <person name="Zhang W."/>
            <person name="Yang X."/>
            <person name="Jeffery I.B."/>
            <person name="Cooney J.C."/>
            <person name="Kagawa T.F."/>
            <person name="Liu W."/>
            <person name="Song Y."/>
            <person name="Salvetti E."/>
            <person name="Wrobel A."/>
            <person name="Rasinkangas P."/>
            <person name="Parkhill J."/>
            <person name="Rea M.C."/>
            <person name="O'Sullivan O."/>
            <person name="Ritari J."/>
            <person name="Douillard F.P."/>
            <person name="Paul Ross R."/>
            <person name="Yang R."/>
            <person name="Briner A.E."/>
            <person name="Felis G.E."/>
            <person name="de Vos W.M."/>
            <person name="Barrangou R."/>
            <person name="Klaenhammer T.R."/>
            <person name="Caufield P.W."/>
            <person name="Cui Y."/>
            <person name="Zhang H."/>
            <person name="O'Toole P.W."/>
        </authorList>
    </citation>
    <scope>NUCLEOTIDE SEQUENCE [LARGE SCALE GENOMIC DNA]</scope>
    <source>
        <strain evidence="6 7">DSM 20405</strain>
    </source>
</reference>
<dbReference type="Pfam" id="PF00271">
    <property type="entry name" value="Helicase_C"/>
    <property type="match status" value="1"/>
</dbReference>
<accession>A0A0R2H3J7</accession>
<dbReference type="Proteomes" id="UP000051841">
    <property type="component" value="Unassembled WGS sequence"/>
</dbReference>
<comment type="caution">
    <text evidence="6">The sequence shown here is derived from an EMBL/GenBank/DDBJ whole genome shotgun (WGS) entry which is preliminary data.</text>
</comment>
<dbReference type="EMBL" id="JQBL01000043">
    <property type="protein sequence ID" value="KRN47481.1"/>
    <property type="molecule type" value="Genomic_DNA"/>
</dbReference>
<protein>
    <submittedName>
        <fullName evidence="6">Competence protein</fullName>
    </submittedName>
</protein>
<keyword evidence="3" id="KW-0238">DNA-binding</keyword>
<evidence type="ECO:0000259" key="5">
    <source>
        <dbReference type="PROSITE" id="PS51194"/>
    </source>
</evidence>
<sequence length="378" mass="43632">MKCPRCGNEDSSYFVTVRGRTYCRACIKFGRIYTDEKIEKRIIVNKLEEVTYHLSFTLSPRQNEISLQLIECFKNKWNALVLAVCGSGKTEVSFGVIAYALSKGKRVCFCVPRKALCIELYHRFKEHFEGIEIGLIYGGVCECEQASFIVCTTHQLYRFVKTPFHLILLDEADAFPFYGNQVLESLFNKCNGGIFIKMSATLTSKDIHDEKLFIMNRRYHGHKLPVPRCCIMPTFCWNLFLLYMLRKYVKKHPVLIYVPTRKSVMKYVSFLSHFYLVRGVCALSSDINEKLSLLKNRKIDLLVTTTILERGITIEDVYCIVINAAAAIYDERTLMQIAGRVGRKPGYEEGDVLFIDRVKSKEMKVCIKTIERLNRMSV</sequence>
<dbReference type="GO" id="GO:0006302">
    <property type="term" value="P:double-strand break repair"/>
    <property type="evidence" value="ECO:0007669"/>
    <property type="project" value="TreeGrafter"/>
</dbReference>
<dbReference type="GO" id="GO:0016787">
    <property type="term" value="F:hydrolase activity"/>
    <property type="evidence" value="ECO:0007669"/>
    <property type="project" value="InterPro"/>
</dbReference>
<evidence type="ECO:0000259" key="4">
    <source>
        <dbReference type="PROSITE" id="PS51192"/>
    </source>
</evidence>
<keyword evidence="2" id="KW-0067">ATP-binding</keyword>
<dbReference type="RefSeq" id="WP_031589769.1">
    <property type="nucleotide sequence ID" value="NZ_JNKN01000044.1"/>
</dbReference>
<dbReference type="GO" id="GO:0043138">
    <property type="term" value="F:3'-5' DNA helicase activity"/>
    <property type="evidence" value="ECO:0007669"/>
    <property type="project" value="TreeGrafter"/>
</dbReference>
<evidence type="ECO:0000313" key="6">
    <source>
        <dbReference type="EMBL" id="KRN47481.1"/>
    </source>
</evidence>
<dbReference type="SMART" id="SM00487">
    <property type="entry name" value="DEXDc"/>
    <property type="match status" value="1"/>
</dbReference>
<dbReference type="InterPro" id="IPR027417">
    <property type="entry name" value="P-loop_NTPase"/>
</dbReference>
<evidence type="ECO:0000256" key="2">
    <source>
        <dbReference type="ARBA" id="ARBA00022840"/>
    </source>
</evidence>
<dbReference type="Pfam" id="PF04851">
    <property type="entry name" value="ResIII"/>
    <property type="match status" value="1"/>
</dbReference>
<dbReference type="SMART" id="SM00490">
    <property type="entry name" value="HELICc"/>
    <property type="match status" value="1"/>
</dbReference>
<dbReference type="GO" id="GO:0006310">
    <property type="term" value="P:DNA recombination"/>
    <property type="evidence" value="ECO:0007669"/>
    <property type="project" value="TreeGrafter"/>
</dbReference>
<name>A0A0R2H3J7_9FIRM</name>
<evidence type="ECO:0000256" key="3">
    <source>
        <dbReference type="ARBA" id="ARBA00023125"/>
    </source>
</evidence>
<proteinExistence type="predicted"/>
<dbReference type="PROSITE" id="PS51194">
    <property type="entry name" value="HELICASE_CTER"/>
    <property type="match status" value="1"/>
</dbReference>
<feature type="domain" description="Helicase C-terminal" evidence="5">
    <location>
        <begin position="244"/>
        <end position="378"/>
    </location>
</feature>
<dbReference type="PATRIC" id="fig|1410657.5.peg.1571"/>
<organism evidence="6 7">
    <name type="scientific">Kandleria vitulina DSM 20405</name>
    <dbReference type="NCBI Taxonomy" id="1410657"/>
    <lineage>
        <taxon>Bacteria</taxon>
        <taxon>Bacillati</taxon>
        <taxon>Bacillota</taxon>
        <taxon>Erysipelotrichia</taxon>
        <taxon>Erysipelotrichales</taxon>
        <taxon>Coprobacillaceae</taxon>
        <taxon>Kandleria</taxon>
    </lineage>
</organism>
<evidence type="ECO:0000313" key="7">
    <source>
        <dbReference type="Proteomes" id="UP000051841"/>
    </source>
</evidence>
<dbReference type="InterPro" id="IPR001650">
    <property type="entry name" value="Helicase_C-like"/>
</dbReference>
<dbReference type="GO" id="GO:0003677">
    <property type="term" value="F:DNA binding"/>
    <property type="evidence" value="ECO:0007669"/>
    <property type="project" value="UniProtKB-KW"/>
</dbReference>
<dbReference type="AlphaFoldDB" id="A0A0R2H3J7"/>
<gene>
    <name evidence="6" type="ORF">IV49_GL001523</name>
</gene>
<dbReference type="PROSITE" id="PS51192">
    <property type="entry name" value="HELICASE_ATP_BIND_1"/>
    <property type="match status" value="1"/>
</dbReference>
<dbReference type="Gene3D" id="3.40.50.300">
    <property type="entry name" value="P-loop containing nucleotide triphosphate hydrolases"/>
    <property type="match status" value="2"/>
</dbReference>
<dbReference type="PANTHER" id="PTHR30580">
    <property type="entry name" value="PRIMOSOMAL PROTEIN N"/>
    <property type="match status" value="1"/>
</dbReference>
<evidence type="ECO:0000256" key="1">
    <source>
        <dbReference type="ARBA" id="ARBA00022741"/>
    </source>
</evidence>
<keyword evidence="7" id="KW-1185">Reference proteome</keyword>
<dbReference type="PANTHER" id="PTHR30580:SF1">
    <property type="entry name" value="COMF OPERON PROTEIN 1"/>
    <property type="match status" value="1"/>
</dbReference>
<dbReference type="SUPFAM" id="SSF52540">
    <property type="entry name" value="P-loop containing nucleoside triphosphate hydrolases"/>
    <property type="match status" value="1"/>
</dbReference>
<dbReference type="GO" id="GO:0005524">
    <property type="term" value="F:ATP binding"/>
    <property type="evidence" value="ECO:0007669"/>
    <property type="project" value="UniProtKB-KW"/>
</dbReference>